<evidence type="ECO:0000259" key="4">
    <source>
        <dbReference type="PROSITE" id="PS52035"/>
    </source>
</evidence>
<dbReference type="Gene3D" id="3.40.630.10">
    <property type="entry name" value="Zn peptidases"/>
    <property type="match status" value="1"/>
</dbReference>
<gene>
    <name evidence="5" type="ORF">AB6A40_004003</name>
</gene>
<comment type="cofactor">
    <cofactor evidence="1">
        <name>Zn(2+)</name>
        <dbReference type="ChEBI" id="CHEBI:29105"/>
    </cofactor>
</comment>
<dbReference type="InterPro" id="IPR000834">
    <property type="entry name" value="Peptidase_M14"/>
</dbReference>
<evidence type="ECO:0000313" key="5">
    <source>
        <dbReference type="EMBL" id="MFH4977294.1"/>
    </source>
</evidence>
<evidence type="ECO:0000256" key="1">
    <source>
        <dbReference type="ARBA" id="ARBA00001947"/>
    </source>
</evidence>
<dbReference type="EMBL" id="JBGFUD010002195">
    <property type="protein sequence ID" value="MFH4977294.1"/>
    <property type="molecule type" value="Genomic_DNA"/>
</dbReference>
<dbReference type="PROSITE" id="PS52035">
    <property type="entry name" value="PEPTIDASE_M14"/>
    <property type="match status" value="1"/>
</dbReference>
<dbReference type="Pfam" id="PF00246">
    <property type="entry name" value="Peptidase_M14"/>
    <property type="match status" value="1"/>
</dbReference>
<comment type="similarity">
    <text evidence="2 3">Belongs to the peptidase M14 family.</text>
</comment>
<dbReference type="PANTHER" id="PTHR12756:SF11">
    <property type="entry name" value="CYTOSOLIC CARBOXYPEPTIDASE 1"/>
    <property type="match status" value="1"/>
</dbReference>
<evidence type="ECO:0000256" key="2">
    <source>
        <dbReference type="ARBA" id="ARBA00005988"/>
    </source>
</evidence>
<accession>A0ABD6EB68</accession>
<comment type="caution">
    <text evidence="5">The sequence shown here is derived from an EMBL/GenBank/DDBJ whole genome shotgun (WGS) entry which is preliminary data.</text>
</comment>
<dbReference type="InterPro" id="IPR050821">
    <property type="entry name" value="Cytosolic_carboxypeptidase"/>
</dbReference>
<dbReference type="InterPro" id="IPR040626">
    <property type="entry name" value="Pepdidase_M14_N"/>
</dbReference>
<dbReference type="Gene3D" id="2.60.40.3120">
    <property type="match status" value="1"/>
</dbReference>
<sequence>MKCKTTVFRDFISCELHRACSEKRFAARIVYNLDELVTQPSSSFPNNVLTNGDENRIGKVDKAFDHLLFESRFEGGNLRRATQVGPNHYELILSPDTNQSRFHYQWFYFEVSNNLANMNYTFEIVNCLKSDSMFAQGMQPVVYSVIESCSNHTGWTRQGTSVCHYRNLYRCSSSEIQVTSNKKSRKRSKKGGSRVFSQDGSSRFYSIRFNILLRHYGDVTYVAYHYPYTYSFLRATIEFTLQNEQSSSMYFCSEDLCTTLGGNRVPLLTVTANGSCEEIANRHIIVLSARIHPGESNSSWVMQGVLEHLSGPAESAHKLRQLFIFKLLPMLNPDGVINGNHRCSLAGVDLNRTWDHPSEILHPAVYHSKGLLQYMVDILKKPPFVFIDFHGHSKRFNVFLYGNNPEESWLPLDHSIRHNFEFTILPELLSKLSPAFSLSDCRYTISKSKEPSARVVLWRQFGLRKAYTLESTYCGFEFGPYTGLQVGVSELKEMGRDLCEALLLLADRESTTSFFDSTA</sequence>
<organism evidence="5 6">
    <name type="scientific">Gnathostoma spinigerum</name>
    <dbReference type="NCBI Taxonomy" id="75299"/>
    <lineage>
        <taxon>Eukaryota</taxon>
        <taxon>Metazoa</taxon>
        <taxon>Ecdysozoa</taxon>
        <taxon>Nematoda</taxon>
        <taxon>Chromadorea</taxon>
        <taxon>Rhabditida</taxon>
        <taxon>Spirurina</taxon>
        <taxon>Gnathostomatomorpha</taxon>
        <taxon>Gnathostomatoidea</taxon>
        <taxon>Gnathostomatidae</taxon>
        <taxon>Gnathostoma</taxon>
    </lineage>
</organism>
<dbReference type="AlphaFoldDB" id="A0ABD6EB68"/>
<dbReference type="Proteomes" id="UP001608902">
    <property type="component" value="Unassembled WGS sequence"/>
</dbReference>
<keyword evidence="6" id="KW-1185">Reference proteome</keyword>
<evidence type="ECO:0000313" key="6">
    <source>
        <dbReference type="Proteomes" id="UP001608902"/>
    </source>
</evidence>
<name>A0ABD6EB68_9BILA</name>
<protein>
    <recommendedName>
        <fullName evidence="4">Peptidase M14 domain-containing protein</fullName>
    </recommendedName>
</protein>
<proteinExistence type="inferred from homology"/>
<dbReference type="PANTHER" id="PTHR12756">
    <property type="entry name" value="CYTOSOLIC CARBOXYPEPTIDASE"/>
    <property type="match status" value="1"/>
</dbReference>
<reference evidence="5 6" key="1">
    <citation type="submission" date="2024-08" db="EMBL/GenBank/DDBJ databases">
        <title>Gnathostoma spinigerum genome.</title>
        <authorList>
            <person name="Gonzalez-Bertolin B."/>
            <person name="Monzon S."/>
            <person name="Zaballos A."/>
            <person name="Jimenez P."/>
            <person name="Dekumyoy P."/>
            <person name="Varona S."/>
            <person name="Cuesta I."/>
            <person name="Sumanam S."/>
            <person name="Adisakwattana P."/>
            <person name="Gasser R.B."/>
            <person name="Hernandez-Gonzalez A."/>
            <person name="Young N.D."/>
            <person name="Perteguer M.J."/>
        </authorList>
    </citation>
    <scope>NUCLEOTIDE SEQUENCE [LARGE SCALE GENOMIC DNA]</scope>
    <source>
        <strain evidence="5">AL3</strain>
        <tissue evidence="5">Liver</tissue>
    </source>
</reference>
<dbReference type="SUPFAM" id="SSF53187">
    <property type="entry name" value="Zn-dependent exopeptidases"/>
    <property type="match status" value="1"/>
</dbReference>
<evidence type="ECO:0000256" key="3">
    <source>
        <dbReference type="PROSITE-ProRule" id="PRU01379"/>
    </source>
</evidence>
<feature type="active site" description="Proton donor/acceptor" evidence="3">
    <location>
        <position position="470"/>
    </location>
</feature>
<feature type="domain" description="Peptidase M14" evidence="4">
    <location>
        <begin position="226"/>
        <end position="506"/>
    </location>
</feature>
<dbReference type="Pfam" id="PF18027">
    <property type="entry name" value="Pepdidase_M14_N"/>
    <property type="match status" value="1"/>
</dbReference>